<evidence type="ECO:0000313" key="11">
    <source>
        <dbReference type="Proteomes" id="UP000031408"/>
    </source>
</evidence>
<keyword evidence="11" id="KW-1185">Reference proteome</keyword>
<dbReference type="InterPro" id="IPR017860">
    <property type="entry name" value="Peptidase_M22_CS"/>
</dbReference>
<evidence type="ECO:0000256" key="2">
    <source>
        <dbReference type="ARBA" id="ARBA00022679"/>
    </source>
</evidence>
<dbReference type="STRING" id="1349421.OI18_15035"/>
<feature type="binding site" evidence="8">
    <location>
        <position position="115"/>
    </location>
    <ligand>
        <name>Fe cation</name>
        <dbReference type="ChEBI" id="CHEBI:24875"/>
    </ligand>
</feature>
<dbReference type="CDD" id="cd24133">
    <property type="entry name" value="ASKHA_NBD_TsaD_bac"/>
    <property type="match status" value="1"/>
</dbReference>
<feature type="binding site" evidence="8">
    <location>
        <begin position="134"/>
        <end position="138"/>
    </location>
    <ligand>
        <name>substrate</name>
    </ligand>
</feature>
<comment type="catalytic activity">
    <reaction evidence="7 8">
        <text>L-threonylcarbamoyladenylate + adenosine(37) in tRNA = N(6)-L-threonylcarbamoyladenosine(37) in tRNA + AMP + H(+)</text>
        <dbReference type="Rhea" id="RHEA:37059"/>
        <dbReference type="Rhea" id="RHEA-COMP:10162"/>
        <dbReference type="Rhea" id="RHEA-COMP:10163"/>
        <dbReference type="ChEBI" id="CHEBI:15378"/>
        <dbReference type="ChEBI" id="CHEBI:73682"/>
        <dbReference type="ChEBI" id="CHEBI:74411"/>
        <dbReference type="ChEBI" id="CHEBI:74418"/>
        <dbReference type="ChEBI" id="CHEBI:456215"/>
        <dbReference type="EC" id="2.3.1.234"/>
    </reaction>
</comment>
<dbReference type="InterPro" id="IPR043129">
    <property type="entry name" value="ATPase_NBD"/>
</dbReference>
<dbReference type="Gene3D" id="3.30.420.40">
    <property type="match status" value="2"/>
</dbReference>
<feature type="domain" description="Gcp-like" evidence="9">
    <location>
        <begin position="24"/>
        <end position="309"/>
    </location>
</feature>
<dbReference type="EC" id="2.3.1.234" evidence="8"/>
<keyword evidence="1 8" id="KW-0963">Cytoplasm</keyword>
<feature type="binding site" evidence="8">
    <location>
        <position position="180"/>
    </location>
    <ligand>
        <name>substrate</name>
    </ligand>
</feature>
<dbReference type="GO" id="GO:0061711">
    <property type="term" value="F:tRNA N(6)-L-threonylcarbamoyladenine synthase activity"/>
    <property type="evidence" value="ECO:0007669"/>
    <property type="project" value="UniProtKB-EC"/>
</dbReference>
<reference evidence="10 11" key="1">
    <citation type="submission" date="2014-11" db="EMBL/GenBank/DDBJ databases">
        <title>Genome sequence of Flavihumibacter solisilvae 3-3.</title>
        <authorList>
            <person name="Zhou G."/>
            <person name="Li M."/>
            <person name="Wang G."/>
        </authorList>
    </citation>
    <scope>NUCLEOTIDE SEQUENCE [LARGE SCALE GENOMIC DNA]</scope>
    <source>
        <strain evidence="10 11">3-3</strain>
    </source>
</reference>
<comment type="function">
    <text evidence="8">Required for the formation of a threonylcarbamoyl group on adenosine at position 37 (t(6)A37) in tRNAs that read codons beginning with adenine. Is involved in the transfer of the threonylcarbamoyl moiety of threonylcarbamoyl-AMP (TC-AMP) to the N6 group of A37, together with TsaE and TsaB. TsaD likely plays a direct catalytic role in this reaction.</text>
</comment>
<gene>
    <name evidence="8" type="primary">tsaD</name>
    <name evidence="10" type="ORF">OI18_15035</name>
</gene>
<evidence type="ECO:0000256" key="3">
    <source>
        <dbReference type="ARBA" id="ARBA00022694"/>
    </source>
</evidence>
<dbReference type="RefSeq" id="WP_039141202.1">
    <property type="nucleotide sequence ID" value="NZ_JSVC01000016.1"/>
</dbReference>
<dbReference type="PRINTS" id="PR00789">
    <property type="entry name" value="OSIALOPTASE"/>
</dbReference>
<dbReference type="InterPro" id="IPR022450">
    <property type="entry name" value="TsaD"/>
</dbReference>
<comment type="caution">
    <text evidence="10">The sequence shown here is derived from an EMBL/GenBank/DDBJ whole genome shotgun (WGS) entry which is preliminary data.</text>
</comment>
<dbReference type="Proteomes" id="UP000031408">
    <property type="component" value="Unassembled WGS sequence"/>
</dbReference>
<evidence type="ECO:0000256" key="4">
    <source>
        <dbReference type="ARBA" id="ARBA00022723"/>
    </source>
</evidence>
<dbReference type="HAMAP" id="MF_01445">
    <property type="entry name" value="TsaD"/>
    <property type="match status" value="1"/>
</dbReference>
<keyword evidence="5 8" id="KW-0408">Iron</keyword>
<dbReference type="InterPro" id="IPR017861">
    <property type="entry name" value="KAE1/TsaD"/>
</dbReference>
<dbReference type="AlphaFoldDB" id="A0A0C1ITX7"/>
<dbReference type="GO" id="GO:0005737">
    <property type="term" value="C:cytoplasm"/>
    <property type="evidence" value="ECO:0007669"/>
    <property type="project" value="UniProtKB-SubCell"/>
</dbReference>
<dbReference type="PANTHER" id="PTHR11735:SF6">
    <property type="entry name" value="TRNA N6-ADENOSINE THREONYLCARBAMOYLTRANSFERASE, MITOCHONDRIAL"/>
    <property type="match status" value="1"/>
</dbReference>
<comment type="cofactor">
    <cofactor evidence="8">
        <name>Fe(2+)</name>
        <dbReference type="ChEBI" id="CHEBI:29033"/>
    </cofactor>
    <text evidence="8">Binds 1 Fe(2+) ion per subunit.</text>
</comment>
<evidence type="ECO:0000256" key="6">
    <source>
        <dbReference type="ARBA" id="ARBA00023315"/>
    </source>
</evidence>
<proteinExistence type="inferred from homology"/>
<keyword evidence="3 8" id="KW-0819">tRNA processing</keyword>
<dbReference type="EMBL" id="JSVC01000016">
    <property type="protein sequence ID" value="KIC93899.1"/>
    <property type="molecule type" value="Genomic_DNA"/>
</dbReference>
<evidence type="ECO:0000256" key="1">
    <source>
        <dbReference type="ARBA" id="ARBA00022490"/>
    </source>
</evidence>
<feature type="binding site" evidence="8">
    <location>
        <position position="303"/>
    </location>
    <ligand>
        <name>Fe cation</name>
        <dbReference type="ChEBI" id="CHEBI:24875"/>
    </ligand>
</feature>
<comment type="similarity">
    <text evidence="8">Belongs to the KAE1 / TsaD family.</text>
</comment>
<name>A0A0C1ITX7_9BACT</name>
<sequence>MTTVVLAVESSCDETAASVCRDGKILSNVIATQKVHEQYGGVVPELASRAHLQNIVPVVDQAMADAKIQSSDIDAIAFTQAPGLIGALLVGAQFARSMALALDKPVIAVHHMQAHVLANLIESPVPSFPFLCLTVSGGHTQIVRCESPYSMKVIGETIDDAAGEAFDKTAKLLGLPYPGGPLIDRYAATGNPAAYRFPEPQIPGLDFSFSGLKTAILYFLQEKKQQDPDFVEKNLPDICASIQNRIVTILMNKLVKAAQETGITEVCLAGGVSANSGLRNALAENGKKFGWNTHYPAMEYCTDNAAMIAITAYYKYLQGDFATLETTPTAKSDW</sequence>
<dbReference type="NCBIfam" id="TIGR03723">
    <property type="entry name" value="T6A_TsaD_YgjD"/>
    <property type="match status" value="1"/>
</dbReference>
<evidence type="ECO:0000256" key="8">
    <source>
        <dbReference type="HAMAP-Rule" id="MF_01445"/>
    </source>
</evidence>
<feature type="binding site" evidence="8">
    <location>
        <position position="167"/>
    </location>
    <ligand>
        <name>substrate</name>
    </ligand>
</feature>
<comment type="subcellular location">
    <subcellularLocation>
        <location evidence="8">Cytoplasm</location>
    </subcellularLocation>
</comment>
<keyword evidence="4 8" id="KW-0479">Metal-binding</keyword>
<dbReference type="SUPFAM" id="SSF53067">
    <property type="entry name" value="Actin-like ATPase domain"/>
    <property type="match status" value="2"/>
</dbReference>
<dbReference type="PROSITE" id="PS01016">
    <property type="entry name" value="GLYCOPROTEASE"/>
    <property type="match status" value="1"/>
</dbReference>
<dbReference type="FunFam" id="3.30.420.40:FF:000040">
    <property type="entry name" value="tRNA N6-adenosine threonylcarbamoyltransferase"/>
    <property type="match status" value="1"/>
</dbReference>
<organism evidence="10 11">
    <name type="scientific">Flavihumibacter solisilvae</name>
    <dbReference type="NCBI Taxonomy" id="1349421"/>
    <lineage>
        <taxon>Bacteria</taxon>
        <taxon>Pseudomonadati</taxon>
        <taxon>Bacteroidota</taxon>
        <taxon>Chitinophagia</taxon>
        <taxon>Chitinophagales</taxon>
        <taxon>Chitinophagaceae</taxon>
        <taxon>Flavihumibacter</taxon>
    </lineage>
</organism>
<feature type="binding site" evidence="8">
    <location>
        <position position="111"/>
    </location>
    <ligand>
        <name>Fe cation</name>
        <dbReference type="ChEBI" id="CHEBI:24875"/>
    </ligand>
</feature>
<feature type="binding site" evidence="8">
    <location>
        <position position="275"/>
    </location>
    <ligand>
        <name>substrate</name>
    </ligand>
</feature>
<evidence type="ECO:0000256" key="7">
    <source>
        <dbReference type="ARBA" id="ARBA00048117"/>
    </source>
</evidence>
<keyword evidence="2 8" id="KW-0808">Transferase</keyword>
<dbReference type="InterPro" id="IPR000905">
    <property type="entry name" value="Gcp-like_dom"/>
</dbReference>
<accession>A0A0C1ITX7</accession>
<keyword evidence="6 8" id="KW-0012">Acyltransferase</keyword>
<dbReference type="GO" id="GO:0005506">
    <property type="term" value="F:iron ion binding"/>
    <property type="evidence" value="ECO:0007669"/>
    <property type="project" value="UniProtKB-UniRule"/>
</dbReference>
<dbReference type="GO" id="GO:0002949">
    <property type="term" value="P:tRNA threonylcarbamoyladenosine modification"/>
    <property type="evidence" value="ECO:0007669"/>
    <property type="project" value="UniProtKB-UniRule"/>
</dbReference>
<evidence type="ECO:0000259" key="9">
    <source>
        <dbReference type="Pfam" id="PF00814"/>
    </source>
</evidence>
<protein>
    <recommendedName>
        <fullName evidence="8">tRNA N6-adenosine threonylcarbamoyltransferase</fullName>
        <ecNumber evidence="8">2.3.1.234</ecNumber>
    </recommendedName>
    <alternativeName>
        <fullName evidence="8">N6-L-threonylcarbamoyladenine synthase</fullName>
        <shortName evidence="8">t(6)A synthase</shortName>
    </alternativeName>
    <alternativeName>
        <fullName evidence="8">t(6)A37 threonylcarbamoyladenosine biosynthesis protein TsaD</fullName>
    </alternativeName>
    <alternativeName>
        <fullName evidence="8">tRNA threonylcarbamoyladenosine biosynthesis protein TsaD</fullName>
    </alternativeName>
</protein>
<dbReference type="Pfam" id="PF00814">
    <property type="entry name" value="TsaD"/>
    <property type="match status" value="1"/>
</dbReference>
<feature type="binding site" evidence="8">
    <location>
        <position position="184"/>
    </location>
    <ligand>
        <name>substrate</name>
    </ligand>
</feature>
<dbReference type="OrthoDB" id="9806197at2"/>
<evidence type="ECO:0000313" key="10">
    <source>
        <dbReference type="EMBL" id="KIC93899.1"/>
    </source>
</evidence>
<dbReference type="PANTHER" id="PTHR11735">
    <property type="entry name" value="TRNA N6-ADENOSINE THREONYLCARBAMOYLTRANSFERASE"/>
    <property type="match status" value="1"/>
</dbReference>
<dbReference type="NCBIfam" id="TIGR00329">
    <property type="entry name" value="gcp_kae1"/>
    <property type="match status" value="1"/>
</dbReference>
<evidence type="ECO:0000256" key="5">
    <source>
        <dbReference type="ARBA" id="ARBA00023004"/>
    </source>
</evidence>